<name>A0ABW9Y4B0_9RHOB</name>
<evidence type="ECO:0000313" key="3">
    <source>
        <dbReference type="EMBL" id="NBE07227.1"/>
    </source>
</evidence>
<organism evidence="3 4">
    <name type="scientific">Paragemmobacter ruber</name>
    <dbReference type="NCBI Taxonomy" id="1985673"/>
    <lineage>
        <taxon>Bacteria</taxon>
        <taxon>Pseudomonadati</taxon>
        <taxon>Pseudomonadota</taxon>
        <taxon>Alphaproteobacteria</taxon>
        <taxon>Rhodobacterales</taxon>
        <taxon>Paracoccaceae</taxon>
        <taxon>Paragemmobacter</taxon>
    </lineage>
</organism>
<dbReference type="PANTHER" id="PTHR33713:SF6">
    <property type="entry name" value="ANTITOXIN YEFM"/>
    <property type="match status" value="1"/>
</dbReference>
<comment type="similarity">
    <text evidence="1 2">Belongs to the phD/YefM antitoxin family.</text>
</comment>
<gene>
    <name evidence="3" type="ORF">GU920_06745</name>
</gene>
<protein>
    <recommendedName>
        <fullName evidence="2">Antitoxin</fullName>
    </recommendedName>
</protein>
<evidence type="ECO:0000256" key="2">
    <source>
        <dbReference type="RuleBase" id="RU362080"/>
    </source>
</evidence>
<dbReference type="PANTHER" id="PTHR33713">
    <property type="entry name" value="ANTITOXIN YAFN-RELATED"/>
    <property type="match status" value="1"/>
</dbReference>
<dbReference type="SUPFAM" id="SSF143120">
    <property type="entry name" value="YefM-like"/>
    <property type="match status" value="1"/>
</dbReference>
<accession>A0ABW9Y4B0</accession>
<reference evidence="4" key="1">
    <citation type="submission" date="2020-01" db="EMBL/GenBank/DDBJ databases">
        <title>Sphingomonas sp. strain CSW-10.</title>
        <authorList>
            <person name="Chen W.-M."/>
        </authorList>
    </citation>
    <scope>NUCLEOTIDE SEQUENCE [LARGE SCALE GENOMIC DNA]</scope>
    <source>
        <strain evidence="4">CCP-1</strain>
    </source>
</reference>
<dbReference type="NCBIfam" id="TIGR01552">
    <property type="entry name" value="phd_fam"/>
    <property type="match status" value="1"/>
</dbReference>
<dbReference type="Pfam" id="PF02604">
    <property type="entry name" value="PhdYeFM_antitox"/>
    <property type="match status" value="1"/>
</dbReference>
<evidence type="ECO:0000313" key="4">
    <source>
        <dbReference type="Proteomes" id="UP001517376"/>
    </source>
</evidence>
<dbReference type="Gene3D" id="3.40.1620.10">
    <property type="entry name" value="YefM-like domain"/>
    <property type="match status" value="1"/>
</dbReference>
<dbReference type="RefSeq" id="WP_161766154.1">
    <property type="nucleotide sequence ID" value="NZ_JAAATW010000001.1"/>
</dbReference>
<proteinExistence type="inferred from homology"/>
<keyword evidence="4" id="KW-1185">Reference proteome</keyword>
<dbReference type="EMBL" id="JAAATW010000001">
    <property type="protein sequence ID" value="NBE07227.1"/>
    <property type="molecule type" value="Genomic_DNA"/>
</dbReference>
<dbReference type="InterPro" id="IPR051405">
    <property type="entry name" value="phD/YefM_antitoxin"/>
</dbReference>
<dbReference type="Proteomes" id="UP001517376">
    <property type="component" value="Unassembled WGS sequence"/>
</dbReference>
<dbReference type="Gene3D" id="6.10.250.330">
    <property type="match status" value="1"/>
</dbReference>
<comment type="caution">
    <text evidence="3">The sequence shown here is derived from an EMBL/GenBank/DDBJ whole genome shotgun (WGS) entry which is preliminary data.</text>
</comment>
<evidence type="ECO:0000256" key="1">
    <source>
        <dbReference type="ARBA" id="ARBA00009981"/>
    </source>
</evidence>
<comment type="function">
    <text evidence="2">Antitoxin component of a type II toxin-antitoxin (TA) system.</text>
</comment>
<dbReference type="InterPro" id="IPR006442">
    <property type="entry name" value="Antitoxin_Phd/YefM"/>
</dbReference>
<sequence length="84" mass="9463">MDVITYTDARANLKDVMDRVIQDRSEVIVTRRKGEAVVVVSLDEWNAISETLHLLQSPKNAARLRRSIAQLDAGKGTERTLIED</sequence>
<dbReference type="InterPro" id="IPR036165">
    <property type="entry name" value="YefM-like_sf"/>
</dbReference>